<dbReference type="Pfam" id="PF00027">
    <property type="entry name" value="cNMP_binding"/>
    <property type="match status" value="1"/>
</dbReference>
<dbReference type="CDD" id="cd00038">
    <property type="entry name" value="CAP_ED"/>
    <property type="match status" value="1"/>
</dbReference>
<dbReference type="PANTHER" id="PTHR23011">
    <property type="entry name" value="CYCLIC NUCLEOTIDE-BINDING DOMAIN CONTAINING PROTEIN"/>
    <property type="match status" value="1"/>
</dbReference>
<sequence length="970" mass="110330">MAHLPSLVKPSDRQHRQKHDPSQLQSQTQFRPDSLIKPRALDLNASLQTKVYRHDTAQTGHVPNTQPTLIQANVPSATTHSSTSPTSKTRSTTANHISPKLLPSSDLLPPPPPSNGTNHAEQFVALRDNNRIINHGTESAKPLVDRLSENINSTLYAQTRRGSAINGRLIPIDLNASIYSQPSKLRIKSTPPSSSINPTKEKVQDFLGNSIDSTDLLGKSDAFQVMKANLRFSAQSSIPQEQPKLRSESHSPTSQNSPPDAFSFKKPVRARLSFSTHGSDIHHFLNLSHTSLTDHDTKPENVSHILEPIDFKENSSQSSDIAMQSIIDPEQSFLEGSIIVDSQHTKSKRQNFHPMPHLYQEPATYTPDNSNTIAMYGLDTSQPLEKSYTPAKSFANSRRCSIDIKMAKLPINPQSCSNPTHCTLRALDNESDKFSNNQINASDLLKDLSHTTLKKREVKETASTIKQIMVRSSRGSVQFHKGFYEKFGSQSKLQQSIVQSNTQQTMPSSTIDLYEFKQLQPSKSKSRRKSVLYRHLWRIVAACMKLGWRLACIYSGISQRIQSTQEAPLIEASSLSYMLRDMKSEIDPTLSDKASLGDNITNVKELIEVYQRTRSQISLVNLERLLSIRLRSFARFSLNQRYQFIEIMYLEKFPMDKLLVKEGHISMAFYFILHGQVEIFKIKDGLKYRINVLNTGDSFGDRTMNLLNDRRTACVGTTTYTELLRINKSDFFKIAQTTDERSITNRISQLSLIPYMKSSDDGFLEKAAHFFKCITYAANEKILLEGTDNLDIFWIIKGTCRCIKIVPFVQKRVKLGHTTTRTRLRPYNSAVNLADDEERLDQPLTVRELNEYDCFPDIPSNVDKLDQWMSDATFDKDQYLKFLSSQDPSSTHTMAYVSVIAKTKVEVMTIPRIDFCRLASARMIINFLLNQSLDRTPIEQLQSAYMERRHWEFFKKKVIHEVRKNRRAND</sequence>
<dbReference type="PANTHER" id="PTHR23011:SF28">
    <property type="entry name" value="CYCLIC NUCLEOTIDE-BINDING DOMAIN CONTAINING PROTEIN"/>
    <property type="match status" value="1"/>
</dbReference>
<name>F4NYX9_BATDJ</name>
<dbReference type="Proteomes" id="UP000007241">
    <property type="component" value="Unassembled WGS sequence"/>
</dbReference>
<feature type="region of interest" description="Disordered" evidence="1">
    <location>
        <begin position="235"/>
        <end position="263"/>
    </location>
</feature>
<dbReference type="RefSeq" id="XP_006677274.1">
    <property type="nucleotide sequence ID" value="XM_006677211.1"/>
</dbReference>
<accession>F4NYX9</accession>
<dbReference type="HOGENOM" id="CLU_305644_0_0_1"/>
<feature type="region of interest" description="Disordered" evidence="1">
    <location>
        <begin position="58"/>
        <end position="119"/>
    </location>
</feature>
<dbReference type="Gene3D" id="2.60.120.10">
    <property type="entry name" value="Jelly Rolls"/>
    <property type="match status" value="2"/>
</dbReference>
<dbReference type="GeneID" id="18238205"/>
<dbReference type="InParanoid" id="F4NYX9"/>
<protein>
    <recommendedName>
        <fullName evidence="2">Cyclic nucleotide-binding domain-containing protein</fullName>
    </recommendedName>
</protein>
<gene>
    <name evidence="3" type="ORF">BATDEDRAFT_23408</name>
</gene>
<keyword evidence="4" id="KW-1185">Reference proteome</keyword>
<feature type="compositionally biased region" description="Low complexity" evidence="1">
    <location>
        <begin position="76"/>
        <end position="107"/>
    </location>
</feature>
<dbReference type="SUPFAM" id="SSF51206">
    <property type="entry name" value="cAMP-binding domain-like"/>
    <property type="match status" value="2"/>
</dbReference>
<evidence type="ECO:0000256" key="1">
    <source>
        <dbReference type="SAM" id="MobiDB-lite"/>
    </source>
</evidence>
<evidence type="ECO:0000259" key="2">
    <source>
        <dbReference type="PROSITE" id="PS50042"/>
    </source>
</evidence>
<dbReference type="InterPro" id="IPR018490">
    <property type="entry name" value="cNMP-bd_dom_sf"/>
</dbReference>
<feature type="compositionally biased region" description="Polar residues" evidence="1">
    <location>
        <begin position="22"/>
        <end position="31"/>
    </location>
</feature>
<dbReference type="PROSITE" id="PS50042">
    <property type="entry name" value="CNMP_BINDING_3"/>
    <property type="match status" value="1"/>
</dbReference>
<dbReference type="STRING" id="684364.F4NYX9"/>
<dbReference type="AlphaFoldDB" id="F4NYX9"/>
<dbReference type="EMBL" id="GL882881">
    <property type="protein sequence ID" value="EGF82106.1"/>
    <property type="molecule type" value="Genomic_DNA"/>
</dbReference>
<evidence type="ECO:0000313" key="3">
    <source>
        <dbReference type="EMBL" id="EGF82106.1"/>
    </source>
</evidence>
<feature type="compositionally biased region" description="Polar residues" evidence="1">
    <location>
        <begin position="58"/>
        <end position="75"/>
    </location>
</feature>
<feature type="domain" description="Cyclic nucleotide-binding" evidence="2">
    <location>
        <begin position="632"/>
        <end position="734"/>
    </location>
</feature>
<dbReference type="OrthoDB" id="417078at2759"/>
<feature type="region of interest" description="Disordered" evidence="1">
    <location>
        <begin position="1"/>
        <end position="35"/>
    </location>
</feature>
<dbReference type="InterPro" id="IPR014710">
    <property type="entry name" value="RmlC-like_jellyroll"/>
</dbReference>
<dbReference type="InterPro" id="IPR000595">
    <property type="entry name" value="cNMP-bd_dom"/>
</dbReference>
<dbReference type="SMART" id="SM00100">
    <property type="entry name" value="cNMP"/>
    <property type="match status" value="1"/>
</dbReference>
<reference evidence="3 4" key="1">
    <citation type="submission" date="2009-12" db="EMBL/GenBank/DDBJ databases">
        <title>The draft genome of Batrachochytrium dendrobatidis.</title>
        <authorList>
            <consortium name="US DOE Joint Genome Institute (JGI-PGF)"/>
            <person name="Kuo A."/>
            <person name="Salamov A."/>
            <person name="Schmutz J."/>
            <person name="Lucas S."/>
            <person name="Pitluck S."/>
            <person name="Rosenblum E."/>
            <person name="Stajich J."/>
            <person name="Eisen M."/>
            <person name="Grigoriev I.V."/>
        </authorList>
    </citation>
    <scope>NUCLEOTIDE SEQUENCE [LARGE SCALE GENOMIC DNA]</scope>
    <source>
        <strain evidence="4">JAM81 / FGSC 10211</strain>
    </source>
</reference>
<evidence type="ECO:0000313" key="4">
    <source>
        <dbReference type="Proteomes" id="UP000007241"/>
    </source>
</evidence>
<proteinExistence type="predicted"/>
<organism evidence="3 4">
    <name type="scientific">Batrachochytrium dendrobatidis (strain JAM81 / FGSC 10211)</name>
    <name type="common">Frog chytrid fungus</name>
    <dbReference type="NCBI Taxonomy" id="684364"/>
    <lineage>
        <taxon>Eukaryota</taxon>
        <taxon>Fungi</taxon>
        <taxon>Fungi incertae sedis</taxon>
        <taxon>Chytridiomycota</taxon>
        <taxon>Chytridiomycota incertae sedis</taxon>
        <taxon>Chytridiomycetes</taxon>
        <taxon>Rhizophydiales</taxon>
        <taxon>Rhizophydiales incertae sedis</taxon>
        <taxon>Batrachochytrium</taxon>
    </lineage>
</organism>